<accession>A0ABY3SVB6</accession>
<reference evidence="10" key="1">
    <citation type="submission" date="2021-05" db="EMBL/GenBank/DDBJ databases">
        <authorList>
            <person name="Chen Y.-M."/>
            <person name="Zhang Y.-Z."/>
        </authorList>
    </citation>
    <scope>NUCLEOTIDE SEQUENCE</scope>
    <source>
        <strain evidence="10">268-k141_299831</strain>
    </source>
</reference>
<evidence type="ECO:0000256" key="2">
    <source>
        <dbReference type="ARBA" id="ARBA00022484"/>
    </source>
</evidence>
<evidence type="ECO:0000256" key="6">
    <source>
        <dbReference type="ARBA" id="ARBA00022953"/>
    </source>
</evidence>
<dbReference type="InterPro" id="IPR005093">
    <property type="entry name" value="RNArep_beta"/>
</dbReference>
<evidence type="ECO:0000313" key="10">
    <source>
        <dbReference type="EMBL" id="UJQ85427.1"/>
    </source>
</evidence>
<proteinExistence type="predicted"/>
<keyword evidence="5" id="KW-0547">Nucleotide-binding</keyword>
<dbReference type="Proteomes" id="UP001059373">
    <property type="component" value="Segment"/>
</dbReference>
<reference evidence="10" key="2">
    <citation type="journal article" date="2022" name="Nat. Microbiol.">
        <title>RNA viromes from terrestrial sites across China expand environmental viral diversity.</title>
        <authorList>
            <person name="Chiapello M."/>
            <person name="Rodriguez-Romero J."/>
            <person name="Ayllon M.A."/>
            <person name="Turina M."/>
        </authorList>
    </citation>
    <scope>NUCLEOTIDE SEQUENCE</scope>
    <source>
        <strain evidence="10">268-k141_299831</strain>
    </source>
</reference>
<keyword evidence="2" id="KW-0696">RNA-directed RNA polymerase</keyword>
<keyword evidence="4" id="KW-0548">Nucleotidyltransferase</keyword>
<evidence type="ECO:0000259" key="9">
    <source>
        <dbReference type="PROSITE" id="PS50522"/>
    </source>
</evidence>
<sequence>MLDKSYEEYVLGLYGSMLLDIEVNRPSLQADCRRDYKRLLSLMEHRGLPMFLVDLPAFGKHFDMCLSKGHLTRSEIAGFGGYRRSVPIPKLFKGLVRRVFHESGELRVDLDVYSLQAIRQLCTAVKKLRIECPDSSTWEHVHEFFQIDGEVLSPSLTWDGDDFDHHASARLHLGDKLACQSDPHDLFGDREASAPSTTCPGGRLSTVQSVADACVAQIGGFNPFEWKFRHGPGAVSDLKGGMYKYLFPYWPDRLEHVFPLADFAFANYADWADALESGEALPLYSKHEPPSRLLSVPKTFSGPRLIASEPVAHQWCQQSIRDFLMRRVEETVLGTCISFRSQGPNQAFALRASRTMSHSTIDLSSASDRISCWLVERLFRRSPSLLAAMHASRTRWIQQDIDKKSPKFHKLRKFTTMGSAITFPTQSIVFAIIAIGCVLFNEGLPVTYDNIRHAGRRVRVFGDDIIVPIHVHEDVVETLHHLGLKVNPSKTFCTGKFRESCGIDAYDGNDVTKVSIISVPSVSKPESVLSSVDTHNNFYNRGWFEVAKFIKRTVETLRRYAFPVKHPDSGAIGWSSGWGEYECSCKTRFNTQLQRKEVLATLPRGRVDRTPVDSSTMLLQFFTEVPRVYPKDPPQADENRLGRAALRHPLKLRWVWAPAP</sequence>
<evidence type="ECO:0000256" key="1">
    <source>
        <dbReference type="ARBA" id="ARBA00012494"/>
    </source>
</evidence>
<evidence type="ECO:0000256" key="4">
    <source>
        <dbReference type="ARBA" id="ARBA00022695"/>
    </source>
</evidence>
<keyword evidence="3" id="KW-0808">Transferase</keyword>
<evidence type="ECO:0000256" key="7">
    <source>
        <dbReference type="ARBA" id="ARBA00030248"/>
    </source>
</evidence>
<evidence type="ECO:0000256" key="5">
    <source>
        <dbReference type="ARBA" id="ARBA00022741"/>
    </source>
</evidence>
<dbReference type="InterPro" id="IPR007096">
    <property type="entry name" value="RNA-dir_Rpol_cat_phage"/>
</dbReference>
<evidence type="ECO:0000313" key="11">
    <source>
        <dbReference type="Proteomes" id="UP001059373"/>
    </source>
</evidence>
<evidence type="ECO:0000256" key="8">
    <source>
        <dbReference type="ARBA" id="ARBA00048744"/>
    </source>
</evidence>
<name>A0ABY3SVB6_9VIRU</name>
<protein>
    <recommendedName>
        <fullName evidence="1">RNA-directed RNA polymerase</fullName>
        <ecNumber evidence="1">2.7.7.48</ecNumber>
    </recommendedName>
    <alternativeName>
        <fullName evidence="7">RNA replicase beta chain</fullName>
    </alternativeName>
</protein>
<dbReference type="Pfam" id="PF03431">
    <property type="entry name" value="RNA_replicase_B"/>
    <property type="match status" value="1"/>
</dbReference>
<keyword evidence="6" id="KW-0693">Viral RNA replication</keyword>
<dbReference type="EMBL" id="MZ679660">
    <property type="protein sequence ID" value="UJQ85427.1"/>
    <property type="molecule type" value="Genomic_RNA"/>
</dbReference>
<comment type="catalytic activity">
    <reaction evidence="8">
        <text>RNA(n) + a ribonucleoside 5'-triphosphate = RNA(n+1) + diphosphate</text>
        <dbReference type="Rhea" id="RHEA:21248"/>
        <dbReference type="Rhea" id="RHEA-COMP:14527"/>
        <dbReference type="Rhea" id="RHEA-COMP:17342"/>
        <dbReference type="ChEBI" id="CHEBI:33019"/>
        <dbReference type="ChEBI" id="CHEBI:61557"/>
        <dbReference type="ChEBI" id="CHEBI:140395"/>
        <dbReference type="EC" id="2.7.7.48"/>
    </reaction>
</comment>
<dbReference type="PROSITE" id="PS50522">
    <property type="entry name" value="RDRP_PHAGE"/>
    <property type="match status" value="1"/>
</dbReference>
<feature type="domain" description="RdRp catalytic" evidence="9">
    <location>
        <begin position="347"/>
        <end position="495"/>
    </location>
</feature>
<dbReference type="EC" id="2.7.7.48" evidence="1"/>
<organism evidence="10 11">
    <name type="scientific">Leviviridae sp</name>
    <dbReference type="NCBI Taxonomy" id="2027243"/>
    <lineage>
        <taxon>Viruses</taxon>
        <taxon>Riboviria</taxon>
        <taxon>Orthornavirae</taxon>
        <taxon>Lenarviricota</taxon>
        <taxon>Leviviricetes</taxon>
        <taxon>Norzivirales</taxon>
        <taxon>Fiersviridae</taxon>
    </lineage>
</organism>
<keyword evidence="11" id="KW-1185">Reference proteome</keyword>
<evidence type="ECO:0000256" key="3">
    <source>
        <dbReference type="ARBA" id="ARBA00022679"/>
    </source>
</evidence>